<accession>A0A6M3IKP4</accession>
<name>A0A6M3IKP4_9ZZZZ</name>
<protein>
    <submittedName>
        <fullName evidence="1">Uncharacterized protein</fullName>
    </submittedName>
</protein>
<dbReference type="AlphaFoldDB" id="A0A6M3IKP4"/>
<reference evidence="1" key="1">
    <citation type="submission" date="2020-03" db="EMBL/GenBank/DDBJ databases">
        <title>The deep terrestrial virosphere.</title>
        <authorList>
            <person name="Holmfeldt K."/>
            <person name="Nilsson E."/>
            <person name="Simone D."/>
            <person name="Lopez-Fernandez M."/>
            <person name="Wu X."/>
            <person name="de Brujin I."/>
            <person name="Lundin D."/>
            <person name="Andersson A."/>
            <person name="Bertilsson S."/>
            <person name="Dopson M."/>
        </authorList>
    </citation>
    <scope>NUCLEOTIDE SEQUENCE</scope>
    <source>
        <strain evidence="1">MM415B01579</strain>
    </source>
</reference>
<gene>
    <name evidence="1" type="ORF">MM415B01579_0016</name>
</gene>
<proteinExistence type="predicted"/>
<dbReference type="EMBL" id="MT141288">
    <property type="protein sequence ID" value="QJA57718.1"/>
    <property type="molecule type" value="Genomic_DNA"/>
</dbReference>
<organism evidence="1">
    <name type="scientific">viral metagenome</name>
    <dbReference type="NCBI Taxonomy" id="1070528"/>
    <lineage>
        <taxon>unclassified sequences</taxon>
        <taxon>metagenomes</taxon>
        <taxon>organismal metagenomes</taxon>
    </lineage>
</organism>
<evidence type="ECO:0000313" key="1">
    <source>
        <dbReference type="EMBL" id="QJA57718.1"/>
    </source>
</evidence>
<sequence length="133" mass="15378">MWQIIPILLLCNPLNEPIDIGSVVELPPSIGYGINQTDYEYRVGWVHHNGFSVIKQFHEKKLSGAFVVYSTVKLKPGQNLYHSGQYVFIKIGDGVYYNRILHILYPIDRKSLDKAEEMVEKYREEIRGFYGGL</sequence>